<keyword evidence="2" id="KW-0175">Coiled coil</keyword>
<dbReference type="SUPFAM" id="SSF56954">
    <property type="entry name" value="Outer membrane efflux proteins (OEP)"/>
    <property type="match status" value="1"/>
</dbReference>
<feature type="chain" id="PRO_5028999150" evidence="3">
    <location>
        <begin position="24"/>
        <end position="406"/>
    </location>
</feature>
<feature type="signal peptide" evidence="3">
    <location>
        <begin position="1"/>
        <end position="23"/>
    </location>
</feature>
<dbReference type="EMBL" id="CP054020">
    <property type="protein sequence ID" value="QKI90111.1"/>
    <property type="molecule type" value="Genomic_DNA"/>
</dbReference>
<feature type="coiled-coil region" evidence="2">
    <location>
        <begin position="173"/>
        <end position="205"/>
    </location>
</feature>
<dbReference type="InterPro" id="IPR010131">
    <property type="entry name" value="MdtP/NodT-like"/>
</dbReference>
<dbReference type="InterPro" id="IPR003423">
    <property type="entry name" value="OMP_efflux"/>
</dbReference>
<evidence type="ECO:0000256" key="3">
    <source>
        <dbReference type="SAM" id="SignalP"/>
    </source>
</evidence>
<dbReference type="Gene3D" id="1.20.1600.10">
    <property type="entry name" value="Outer membrane efflux proteins (OEP)"/>
    <property type="match status" value="1"/>
</dbReference>
<proteinExistence type="inferred from homology"/>
<comment type="similarity">
    <text evidence="1">Belongs to the outer membrane factor (OMF) (TC 1.B.17) family.</text>
</comment>
<dbReference type="RefSeq" id="WP_173286595.1">
    <property type="nucleotide sequence ID" value="NZ_CP054020.1"/>
</dbReference>
<keyword evidence="5" id="KW-1185">Reference proteome</keyword>
<dbReference type="Proteomes" id="UP000504724">
    <property type="component" value="Chromosome"/>
</dbReference>
<accession>A0A7D4NRK8</accession>
<organism evidence="4 5">
    <name type="scientific">Thiomicrorhabdus xiamenensis</name>
    <dbReference type="NCBI Taxonomy" id="2739063"/>
    <lineage>
        <taxon>Bacteria</taxon>
        <taxon>Pseudomonadati</taxon>
        <taxon>Pseudomonadota</taxon>
        <taxon>Gammaproteobacteria</taxon>
        <taxon>Thiotrichales</taxon>
        <taxon>Piscirickettsiaceae</taxon>
        <taxon>Thiomicrorhabdus</taxon>
    </lineage>
</organism>
<evidence type="ECO:0000313" key="5">
    <source>
        <dbReference type="Proteomes" id="UP000504724"/>
    </source>
</evidence>
<keyword evidence="3" id="KW-0732">Signal</keyword>
<feature type="coiled-coil region" evidence="2">
    <location>
        <begin position="301"/>
        <end position="335"/>
    </location>
</feature>
<dbReference type="KEGG" id="txa:HQN79_11270"/>
<dbReference type="GO" id="GO:0015562">
    <property type="term" value="F:efflux transmembrane transporter activity"/>
    <property type="evidence" value="ECO:0007669"/>
    <property type="project" value="InterPro"/>
</dbReference>
<dbReference type="AlphaFoldDB" id="A0A7D4NRK8"/>
<evidence type="ECO:0000256" key="2">
    <source>
        <dbReference type="SAM" id="Coils"/>
    </source>
</evidence>
<dbReference type="Pfam" id="PF02321">
    <property type="entry name" value="OEP"/>
    <property type="match status" value="1"/>
</dbReference>
<protein>
    <submittedName>
        <fullName evidence="4">TolC family protein</fullName>
    </submittedName>
</protein>
<dbReference type="PANTHER" id="PTHR30203:SF24">
    <property type="entry name" value="BLR4935 PROTEIN"/>
    <property type="match status" value="1"/>
</dbReference>
<evidence type="ECO:0000313" key="4">
    <source>
        <dbReference type="EMBL" id="QKI90111.1"/>
    </source>
</evidence>
<reference evidence="4 5" key="1">
    <citation type="submission" date="2020-05" db="EMBL/GenBank/DDBJ databases">
        <title>Thiomicrorhabdus sediminis sp.nov. and Thiomicrorhabdus xiamenensis sp.nov., novel sulfur-oxidizing bacteria isolated from coastal sediment.</title>
        <authorList>
            <person name="Liu X."/>
        </authorList>
    </citation>
    <scope>NUCLEOTIDE SEQUENCE [LARGE SCALE GENOMIC DNA]</scope>
    <source>
        <strain evidence="4 5">G2</strain>
    </source>
</reference>
<dbReference type="PANTHER" id="PTHR30203">
    <property type="entry name" value="OUTER MEMBRANE CATION EFFLUX PROTEIN"/>
    <property type="match status" value="1"/>
</dbReference>
<sequence length="406" mass="46232">MYVWKRYFSIFLSGALLSAPVLADSTVSGDYAGLIDKVLQQQPQTLKQQDWQELAETYRKQSERWISEDVELTLHYENDALMSNDDLRNYEVGASAALQLPGRQKPLNEVASAYQMLPEIQQSYLRWQASAKVRELSWQLKRAQVQFSTAKEALAQSRELQQKVELKYQAGDATQLERLLAQSETVKQEAELEAVSHQLQLAQQQFTLWTQGASLPQNLEEKLLTKLDESAHPQLQWLQAQQNLAQSQLSVAQSRKTAPPSFYLGAKHDSNPGTDHSTLIAEFSVPLGLDQQRRVSIAMEREKLTDQKVNLAQAKLDLQQKMVSGEQRLSDLQKQQSLWQKNLQLNREKLQMMQKAYQLGAVSIESLLRVQQEFLMAQRQLAMTEVELGFATAELNQIYGHSLSSN</sequence>
<evidence type="ECO:0000256" key="1">
    <source>
        <dbReference type="ARBA" id="ARBA00007613"/>
    </source>
</evidence>
<gene>
    <name evidence="4" type="ORF">HQN79_11270</name>
</gene>
<name>A0A7D4NRK8_9GAMM</name>